<dbReference type="GO" id="GO:0006004">
    <property type="term" value="P:fucose metabolic process"/>
    <property type="evidence" value="ECO:0007669"/>
    <property type="project" value="UniProtKB-KW"/>
</dbReference>
<dbReference type="InParanoid" id="A0A2T2ZUQ0"/>
<sequence length="428" mass="47120">APPQYAFPGAAAACARTAWKPENTNVYLKCGGIFAGMTSIVSQIKVCLKMALDAGVHLVLPTIPLRDSTDLTNFNFFNGSANMDFDRWFDEAHLRDAMARACPQLKIRKIADFQGLGDASTELAAAAAAAAESGEKMAVAHEWNFDINTAPGLKLLAGYFWVGRPFRTWFEHELLRERFLSHSTPKTPAAAAAPGATIINIVSQFLVFRITDDATGRELALWNDLSAMVRFNEATRAITTKVEARIDQPYIGVHFRVEKDNIWSSYDDQLKQDLDALDKLWTRYGGAGSGAAKENKQQQQQQQGAHGLKKPLVYLACGDEEQIKGFEAAAALRGWNVTSKYDIVKNDAETLRQLKELPFDFQGAVDLGIMLKSWFFVGITGSAFSSTVANLRDSTGRYRGSSLQFPDDDHARTHLFNDGDAAAYACCL</sequence>
<evidence type="ECO:0000256" key="2">
    <source>
        <dbReference type="ARBA" id="ARBA00023253"/>
    </source>
</evidence>
<evidence type="ECO:0000313" key="5">
    <source>
        <dbReference type="Proteomes" id="UP000241462"/>
    </source>
</evidence>
<evidence type="ECO:0000313" key="4">
    <source>
        <dbReference type="EMBL" id="PSR77176.1"/>
    </source>
</evidence>
<name>A0A2T2ZUQ0_9PEZI</name>
<evidence type="ECO:0000256" key="3">
    <source>
        <dbReference type="ARBA" id="ARBA00023277"/>
    </source>
</evidence>
<keyword evidence="1" id="KW-0808">Transferase</keyword>
<feature type="non-terminal residue" evidence="4">
    <location>
        <position position="428"/>
    </location>
</feature>
<feature type="non-terminal residue" evidence="4">
    <location>
        <position position="1"/>
    </location>
</feature>
<protein>
    <recommendedName>
        <fullName evidence="6">GDP-fucose protein O-fucosyltransferase-domain-containing protein</fullName>
    </recommendedName>
</protein>
<dbReference type="AlphaFoldDB" id="A0A2T2ZUQ0"/>
<dbReference type="Pfam" id="PF10250">
    <property type="entry name" value="O-FucT"/>
    <property type="match status" value="1"/>
</dbReference>
<dbReference type="Gene3D" id="3.40.50.11350">
    <property type="match status" value="1"/>
</dbReference>
<keyword evidence="5" id="KW-1185">Reference proteome</keyword>
<proteinExistence type="predicted"/>
<evidence type="ECO:0008006" key="6">
    <source>
        <dbReference type="Google" id="ProtNLM"/>
    </source>
</evidence>
<accession>A0A2T2ZUQ0</accession>
<organism evidence="4 5">
    <name type="scientific">Coniella lustricola</name>
    <dbReference type="NCBI Taxonomy" id="2025994"/>
    <lineage>
        <taxon>Eukaryota</taxon>
        <taxon>Fungi</taxon>
        <taxon>Dikarya</taxon>
        <taxon>Ascomycota</taxon>
        <taxon>Pezizomycotina</taxon>
        <taxon>Sordariomycetes</taxon>
        <taxon>Sordariomycetidae</taxon>
        <taxon>Diaporthales</taxon>
        <taxon>Schizoparmaceae</taxon>
        <taxon>Coniella</taxon>
    </lineage>
</organism>
<dbReference type="InterPro" id="IPR019378">
    <property type="entry name" value="GDP-Fuc_O-FucTrfase"/>
</dbReference>
<dbReference type="OrthoDB" id="20368at2759"/>
<keyword evidence="3" id="KW-0119">Carbohydrate metabolism</keyword>
<evidence type="ECO:0000256" key="1">
    <source>
        <dbReference type="ARBA" id="ARBA00022679"/>
    </source>
</evidence>
<gene>
    <name evidence="4" type="ORF">BD289DRAFT_357081</name>
</gene>
<reference evidence="4 5" key="1">
    <citation type="journal article" date="2018" name="Mycol. Prog.">
        <title>Coniella lustricola, a new species from submerged detritus.</title>
        <authorList>
            <person name="Raudabaugh D.B."/>
            <person name="Iturriaga T."/>
            <person name="Carver A."/>
            <person name="Mondo S."/>
            <person name="Pangilinan J."/>
            <person name="Lipzen A."/>
            <person name="He G."/>
            <person name="Amirebrahimi M."/>
            <person name="Grigoriev I.V."/>
            <person name="Miller A.N."/>
        </authorList>
    </citation>
    <scope>NUCLEOTIDE SEQUENCE [LARGE SCALE GENOMIC DNA]</scope>
    <source>
        <strain evidence="4 5">B22-T-1</strain>
    </source>
</reference>
<dbReference type="GO" id="GO:0016740">
    <property type="term" value="F:transferase activity"/>
    <property type="evidence" value="ECO:0007669"/>
    <property type="project" value="UniProtKB-KW"/>
</dbReference>
<dbReference type="CDD" id="cd11296">
    <property type="entry name" value="O-FucT_like"/>
    <property type="match status" value="1"/>
</dbReference>
<keyword evidence="2" id="KW-0294">Fucose metabolism</keyword>
<dbReference type="STRING" id="2025994.A0A2T2ZUQ0"/>
<dbReference type="Proteomes" id="UP000241462">
    <property type="component" value="Unassembled WGS sequence"/>
</dbReference>
<dbReference type="EMBL" id="KZ678670">
    <property type="protein sequence ID" value="PSR77176.1"/>
    <property type="molecule type" value="Genomic_DNA"/>
</dbReference>